<feature type="transmembrane region" description="Helical" evidence="2">
    <location>
        <begin position="65"/>
        <end position="82"/>
    </location>
</feature>
<feature type="region of interest" description="Disordered" evidence="1">
    <location>
        <begin position="546"/>
        <end position="617"/>
    </location>
</feature>
<feature type="transmembrane region" description="Helical" evidence="2">
    <location>
        <begin position="38"/>
        <end position="58"/>
    </location>
</feature>
<evidence type="ECO:0000256" key="1">
    <source>
        <dbReference type="SAM" id="MobiDB-lite"/>
    </source>
</evidence>
<keyword evidence="2" id="KW-0472">Membrane</keyword>
<dbReference type="EMBL" id="KN880589">
    <property type="protein sequence ID" value="KIY65469.1"/>
    <property type="molecule type" value="Genomic_DNA"/>
</dbReference>
<feature type="region of interest" description="Disordered" evidence="1">
    <location>
        <begin position="666"/>
        <end position="685"/>
    </location>
</feature>
<feature type="compositionally biased region" description="Basic and acidic residues" evidence="1">
    <location>
        <begin position="553"/>
        <end position="567"/>
    </location>
</feature>
<organism evidence="3 4">
    <name type="scientific">Cylindrobasidium torrendii FP15055 ss-10</name>
    <dbReference type="NCBI Taxonomy" id="1314674"/>
    <lineage>
        <taxon>Eukaryota</taxon>
        <taxon>Fungi</taxon>
        <taxon>Dikarya</taxon>
        <taxon>Basidiomycota</taxon>
        <taxon>Agaricomycotina</taxon>
        <taxon>Agaricomycetes</taxon>
        <taxon>Agaricomycetidae</taxon>
        <taxon>Agaricales</taxon>
        <taxon>Marasmiineae</taxon>
        <taxon>Physalacriaceae</taxon>
        <taxon>Cylindrobasidium</taxon>
    </lineage>
</organism>
<sequence length="685" mass="77450">MAHHATFRIFILRLLLVACIIILATAPQELGPTDKAKMWTYVGYTIAIFLHHSASVFVISWQPAVLDLIMVTTEVAISFALVKPWSMQAEWYATPRQLCMLMAVWVQLVTLGLLLVVRVGTMIVSLRERVLQSLLEPYDFFKHTRDNRSHVRIFVLAGFDIWKFTFRNEPRTIIALRGLFGLLFMAMIIAYVLWHLILEPFQETGRMPLNTYTSGAFPNDLKLEPQMQWHLVAYIDALFFYQLDVDTAISNIRDSITVEPMWFDSSLDYPCTLSEMTYFPTDFGDYDQYVDSAFYGTTMQLEINCPHRLSQEQQDAAVWQDNYPTANLWPDLLVMVNYTTLLNGIDRSGFPPLGQARFTTMSFSIGLTGNTDKVLNTADPIALYQGLNLLAGIIANVRQDIDTPTAATLGAGILSATTDFLTAGIGMLVSDPDPLIPTGQDISTLRLFMQTDPSEWNAAVQERSKSVWSGISAIGGFWTFVDGIFAFIFGTSLLFVFFGSKPLGTFGLIHKLKSVPLPEYPRLKDEGTTDPGLLQFIRDHFVELDDDSSDDEKDAHTYPDDKPHPPRSESPVDDPDAVGRRLWQDPHRQHSYSESITETLQGDTPPKLNSRSSTFSNPESLIEHLPLMNRDHRKSSSGDRMSIDYQRGNRSSVSLIETLPLVNRDRRRSDLQRGSVDFQRRLSEV</sequence>
<evidence type="ECO:0000256" key="2">
    <source>
        <dbReference type="SAM" id="Phobius"/>
    </source>
</evidence>
<name>A0A0D7B5K0_9AGAR</name>
<evidence type="ECO:0000313" key="4">
    <source>
        <dbReference type="Proteomes" id="UP000054007"/>
    </source>
</evidence>
<gene>
    <name evidence="3" type="ORF">CYLTODRAFT_492302</name>
</gene>
<feature type="compositionally biased region" description="Basic and acidic residues" evidence="1">
    <location>
        <begin position="577"/>
        <end position="588"/>
    </location>
</feature>
<dbReference type="Proteomes" id="UP000054007">
    <property type="component" value="Unassembled WGS sequence"/>
</dbReference>
<keyword evidence="2" id="KW-1133">Transmembrane helix</keyword>
<feature type="transmembrane region" description="Helical" evidence="2">
    <location>
        <begin position="174"/>
        <end position="197"/>
    </location>
</feature>
<feature type="compositionally biased region" description="Polar residues" evidence="1">
    <location>
        <begin position="592"/>
        <end position="617"/>
    </location>
</feature>
<evidence type="ECO:0000313" key="3">
    <source>
        <dbReference type="EMBL" id="KIY65469.1"/>
    </source>
</evidence>
<feature type="transmembrane region" description="Helical" evidence="2">
    <location>
        <begin position="102"/>
        <end position="126"/>
    </location>
</feature>
<feature type="transmembrane region" description="Helical" evidence="2">
    <location>
        <begin position="7"/>
        <end position="26"/>
    </location>
</feature>
<dbReference type="OrthoDB" id="3066674at2759"/>
<feature type="transmembrane region" description="Helical" evidence="2">
    <location>
        <begin position="477"/>
        <end position="498"/>
    </location>
</feature>
<accession>A0A0D7B5K0</accession>
<reference evidence="3 4" key="1">
    <citation type="journal article" date="2015" name="Fungal Genet. Biol.">
        <title>Evolution of novel wood decay mechanisms in Agaricales revealed by the genome sequences of Fistulina hepatica and Cylindrobasidium torrendii.</title>
        <authorList>
            <person name="Floudas D."/>
            <person name="Held B.W."/>
            <person name="Riley R."/>
            <person name="Nagy L.G."/>
            <person name="Koehler G."/>
            <person name="Ransdell A.S."/>
            <person name="Younus H."/>
            <person name="Chow J."/>
            <person name="Chiniquy J."/>
            <person name="Lipzen A."/>
            <person name="Tritt A."/>
            <person name="Sun H."/>
            <person name="Haridas S."/>
            <person name="LaButti K."/>
            <person name="Ohm R.A."/>
            <person name="Kues U."/>
            <person name="Blanchette R.A."/>
            <person name="Grigoriev I.V."/>
            <person name="Minto R.E."/>
            <person name="Hibbett D.S."/>
        </authorList>
    </citation>
    <scope>NUCLEOTIDE SEQUENCE [LARGE SCALE GENOMIC DNA]</scope>
    <source>
        <strain evidence="3 4">FP15055 ss-10</strain>
    </source>
</reference>
<feature type="region of interest" description="Disordered" evidence="1">
    <location>
        <begin position="631"/>
        <end position="650"/>
    </location>
</feature>
<keyword evidence="4" id="KW-1185">Reference proteome</keyword>
<proteinExistence type="predicted"/>
<keyword evidence="2" id="KW-0812">Transmembrane</keyword>
<protein>
    <submittedName>
        <fullName evidence="3">Uncharacterized protein</fullName>
    </submittedName>
</protein>
<dbReference type="AlphaFoldDB" id="A0A0D7B5K0"/>